<evidence type="ECO:0000313" key="3">
    <source>
        <dbReference type="Proteomes" id="UP000285648"/>
    </source>
</evidence>
<gene>
    <name evidence="2" type="ORF">BIY29_08415</name>
</gene>
<dbReference type="NCBIfam" id="TIGR03021">
    <property type="entry name" value="pilP_fam"/>
    <property type="match status" value="1"/>
</dbReference>
<dbReference type="Proteomes" id="UP000285648">
    <property type="component" value="Unassembled WGS sequence"/>
</dbReference>
<dbReference type="OrthoDB" id="6480890at2"/>
<proteinExistence type="predicted"/>
<sequence>MRKNNLWGLLNLLFIFSVQAEDIDSKAQGTLPDTPVTVGQLEAVQAHNMLLAAQVESAKLQRMLKESQLLPIQQPSVASSASMPISLPAATVSPQPGVVAATQSLSGSGKVGRPTLLETYGNGKAMFARLRLGNGGTIEIAKGDRLPGTEVTVSAISDSVVKLSDGSSLSF</sequence>
<dbReference type="EMBL" id="MJLZ01000015">
    <property type="protein sequence ID" value="RLM24732.1"/>
    <property type="molecule type" value="Genomic_DNA"/>
</dbReference>
<evidence type="ECO:0000256" key="1">
    <source>
        <dbReference type="SAM" id="SignalP"/>
    </source>
</evidence>
<keyword evidence="1" id="KW-0732">Signal</keyword>
<keyword evidence="3" id="KW-1185">Reference proteome</keyword>
<reference evidence="2 3" key="1">
    <citation type="submission" date="2016-09" db="EMBL/GenBank/DDBJ databases">
        <authorList>
            <person name="Doonan J."/>
            <person name="Pachebat J.A."/>
            <person name="Golyshin P.N."/>
            <person name="Denman S."/>
            <person name="Mcdonald J.E."/>
        </authorList>
    </citation>
    <scope>NUCLEOTIDE SEQUENCE [LARGE SCALE GENOMIC DNA]</scope>
    <source>
        <strain evidence="2 3">NCPPB 3934</strain>
    </source>
</reference>
<feature type="chain" id="PRO_5019320926" description="Type IV pilus biogenesis protein PilP" evidence="1">
    <location>
        <begin position="21"/>
        <end position="171"/>
    </location>
</feature>
<comment type="caution">
    <text evidence="2">The sequence shown here is derived from an EMBL/GenBank/DDBJ whole genome shotgun (WGS) entry which is preliminary data.</text>
</comment>
<dbReference type="AlphaFoldDB" id="A0A421DPD6"/>
<name>A0A421DPD6_9GAMM</name>
<accession>A0A421DPD6</accession>
<evidence type="ECO:0008006" key="4">
    <source>
        <dbReference type="Google" id="ProtNLM"/>
    </source>
</evidence>
<feature type="signal peptide" evidence="1">
    <location>
        <begin position="1"/>
        <end position="20"/>
    </location>
</feature>
<evidence type="ECO:0000313" key="2">
    <source>
        <dbReference type="EMBL" id="RLM24732.1"/>
    </source>
</evidence>
<organism evidence="2 3">
    <name type="scientific">Brenneria alni</name>
    <dbReference type="NCBI Taxonomy" id="71656"/>
    <lineage>
        <taxon>Bacteria</taxon>
        <taxon>Pseudomonadati</taxon>
        <taxon>Pseudomonadota</taxon>
        <taxon>Gammaproteobacteria</taxon>
        <taxon>Enterobacterales</taxon>
        <taxon>Pectobacteriaceae</taxon>
        <taxon>Brenneria</taxon>
    </lineage>
</organism>
<protein>
    <recommendedName>
        <fullName evidence="4">Type IV pilus biogenesis protein PilP</fullName>
    </recommendedName>
</protein>
<dbReference type="InterPro" id="IPR022753">
    <property type="entry name" value="T4SS_pilus_biogen_PilP"/>
</dbReference>
<dbReference type="RefSeq" id="WP_121574748.1">
    <property type="nucleotide sequence ID" value="NZ_MJLZ01000015.1"/>
</dbReference>